<accession>A0ABU9YYQ4</accession>
<evidence type="ECO:0000313" key="1">
    <source>
        <dbReference type="EMBL" id="MEN3068885.1"/>
    </source>
</evidence>
<comment type="caution">
    <text evidence="1">The sequence shown here is derived from an EMBL/GenBank/DDBJ whole genome shotgun (WGS) entry which is preliminary data.</text>
</comment>
<gene>
    <name evidence="1" type="ORF">ABDB84_10365</name>
</gene>
<organism evidence="1 2">
    <name type="scientific">Uliginosibacterium sediminicola</name>
    <dbReference type="NCBI Taxonomy" id="2024550"/>
    <lineage>
        <taxon>Bacteria</taxon>
        <taxon>Pseudomonadati</taxon>
        <taxon>Pseudomonadota</taxon>
        <taxon>Betaproteobacteria</taxon>
        <taxon>Rhodocyclales</taxon>
        <taxon>Zoogloeaceae</taxon>
        <taxon>Uliginosibacterium</taxon>
    </lineage>
</organism>
<reference evidence="1 2" key="1">
    <citation type="journal article" date="2018" name="Int. J. Syst. Evol. Microbiol.">
        <title>Uliginosibacterium sediminicola sp. nov., isolated from freshwater sediment.</title>
        <authorList>
            <person name="Hwang W.M."/>
            <person name="Kim S.M."/>
            <person name="Kang K."/>
            <person name="Ahn T.Y."/>
        </authorList>
    </citation>
    <scope>NUCLEOTIDE SEQUENCE [LARGE SCALE GENOMIC DNA]</scope>
    <source>
        <strain evidence="1 2">M1-21</strain>
    </source>
</reference>
<dbReference type="RefSeq" id="WP_345919652.1">
    <property type="nucleotide sequence ID" value="NZ_JBDIVE010000004.1"/>
</dbReference>
<keyword evidence="2" id="KW-1185">Reference proteome</keyword>
<evidence type="ECO:0000313" key="2">
    <source>
        <dbReference type="Proteomes" id="UP001410394"/>
    </source>
</evidence>
<sequence>MRGHDSYSWRTRLSWRELVAIAESVLETWNTATRFVSRLDQREHLWTVRHDSVAQPFLVFNEDSLHGSLPREGNPLAMLLLLGMTRLRPGCLDISFANGRVLDLSRFEIGDLTNLLPQATLPAHRKLAALSIALQPPAPAET</sequence>
<dbReference type="EMBL" id="JBDIVE010000004">
    <property type="protein sequence ID" value="MEN3068885.1"/>
    <property type="molecule type" value="Genomic_DNA"/>
</dbReference>
<dbReference type="Proteomes" id="UP001410394">
    <property type="component" value="Unassembled WGS sequence"/>
</dbReference>
<protein>
    <submittedName>
        <fullName evidence="1">Uncharacterized protein</fullName>
    </submittedName>
</protein>
<proteinExistence type="predicted"/>
<name>A0ABU9YYQ4_9RHOO</name>